<evidence type="ECO:0000256" key="1">
    <source>
        <dbReference type="SAM" id="MobiDB-lite"/>
    </source>
</evidence>
<reference evidence="2" key="1">
    <citation type="journal article" date="2022" name="bioRxiv">
        <title>Sequencing and chromosome-scale assembly of the giantPleurodeles waltlgenome.</title>
        <authorList>
            <person name="Brown T."/>
            <person name="Elewa A."/>
            <person name="Iarovenko S."/>
            <person name="Subramanian E."/>
            <person name="Araus A.J."/>
            <person name="Petzold A."/>
            <person name="Susuki M."/>
            <person name="Suzuki K.-i.T."/>
            <person name="Hayashi T."/>
            <person name="Toyoda A."/>
            <person name="Oliveira C."/>
            <person name="Osipova E."/>
            <person name="Leigh N.D."/>
            <person name="Simon A."/>
            <person name="Yun M.H."/>
        </authorList>
    </citation>
    <scope>NUCLEOTIDE SEQUENCE</scope>
    <source>
        <strain evidence="2">20211129_DDA</strain>
        <tissue evidence="2">Liver</tissue>
    </source>
</reference>
<dbReference type="AlphaFoldDB" id="A0AAV7PAS2"/>
<sequence length="200" mass="22523">MTADGPESGASQEDDASPITKAFLERLFGVLRDDFATLKQEIAADVKDLNSEMAEVGQRQNEKQSIRTMKEATSLLDILVVAQGEGSSSTLNHAQAMPVEGRNRRNKQRKGKMHKPSEDESRQESAALLHRLRSQESEELLKEWGQQLVPSSFGMMDILIRDAVRKKDKLLEEISVLEHEIKSMNQPEVAYKNYTILNDV</sequence>
<evidence type="ECO:0000313" key="3">
    <source>
        <dbReference type="Proteomes" id="UP001066276"/>
    </source>
</evidence>
<dbReference type="EMBL" id="JANPWB010000011">
    <property type="protein sequence ID" value="KAJ1124239.1"/>
    <property type="molecule type" value="Genomic_DNA"/>
</dbReference>
<evidence type="ECO:0000313" key="2">
    <source>
        <dbReference type="EMBL" id="KAJ1124239.1"/>
    </source>
</evidence>
<comment type="caution">
    <text evidence="2">The sequence shown here is derived from an EMBL/GenBank/DDBJ whole genome shotgun (WGS) entry which is preliminary data.</text>
</comment>
<accession>A0AAV7PAS2</accession>
<feature type="compositionally biased region" description="Basic residues" evidence="1">
    <location>
        <begin position="104"/>
        <end position="114"/>
    </location>
</feature>
<proteinExistence type="predicted"/>
<keyword evidence="3" id="KW-1185">Reference proteome</keyword>
<dbReference type="Proteomes" id="UP001066276">
    <property type="component" value="Chromosome 7"/>
</dbReference>
<name>A0AAV7PAS2_PLEWA</name>
<protein>
    <submittedName>
        <fullName evidence="2">Uncharacterized protein</fullName>
    </submittedName>
</protein>
<feature type="region of interest" description="Disordered" evidence="1">
    <location>
        <begin position="89"/>
        <end position="125"/>
    </location>
</feature>
<organism evidence="2 3">
    <name type="scientific">Pleurodeles waltl</name>
    <name type="common">Iberian ribbed newt</name>
    <dbReference type="NCBI Taxonomy" id="8319"/>
    <lineage>
        <taxon>Eukaryota</taxon>
        <taxon>Metazoa</taxon>
        <taxon>Chordata</taxon>
        <taxon>Craniata</taxon>
        <taxon>Vertebrata</taxon>
        <taxon>Euteleostomi</taxon>
        <taxon>Amphibia</taxon>
        <taxon>Batrachia</taxon>
        <taxon>Caudata</taxon>
        <taxon>Salamandroidea</taxon>
        <taxon>Salamandridae</taxon>
        <taxon>Pleurodelinae</taxon>
        <taxon>Pleurodeles</taxon>
    </lineage>
</organism>
<gene>
    <name evidence="2" type="ORF">NDU88_002700</name>
</gene>